<sequence length="457" mass="51615">MKITVFGIGYVGLVQAAILAEIGHDVLCIDIDAIKIRRLQQGKIPIFEPGLAPLIIKNYEAGRLQFSVYAEKGVHHGLIQIITVDTPSDSDGMSDCKNVLSVAHVIAKYMNHYKVILNKSTVPVGTTEHVSCLIKKTLKKRGIQLKYDVIFNPEFLKEGAAVTDCMNPDRIIIGANNKNAVKLLYELYKPFNQHYNRILLMDIRSAELTKYAANCMLATKISFMNEIANLAELLGADIEKVRQGIGSDSRIGDSFIYPGCGYGGSCLPKDIRALIRIAEKLGYQSYLLKAVEDINEIQKHKLLTLIKNHYKDNLKGKTFALWGLSFKPNTNDMREASSRIVMETLWNFGATIQAYDPEAIQETRRIYGFRKDLKLIAKKELALKHADALIICTEWNAFRIPDFNLIKNILKEPVIFDGRNLYDPKQMKQRGFIYYAIGRGESIKKPLTNILDRDIND</sequence>
<dbReference type="InterPro" id="IPR017476">
    <property type="entry name" value="UDP-Glc/GDP-Man"/>
</dbReference>
<keyword evidence="5 8" id="KW-0560">Oxidoreductase</keyword>
<dbReference type="InterPro" id="IPR028357">
    <property type="entry name" value="UDPglc_DH_bac"/>
</dbReference>
<evidence type="ECO:0000256" key="10">
    <source>
        <dbReference type="PIRSR" id="PIRSR500134-2"/>
    </source>
</evidence>
<feature type="binding site" evidence="11">
    <location>
        <position position="158"/>
    </location>
    <ligand>
        <name>NAD(+)</name>
        <dbReference type="ChEBI" id="CHEBI:57540"/>
    </ligand>
</feature>
<dbReference type="GO" id="GO:0000271">
    <property type="term" value="P:polysaccharide biosynthetic process"/>
    <property type="evidence" value="ECO:0007669"/>
    <property type="project" value="InterPro"/>
</dbReference>
<dbReference type="GO" id="GO:0051287">
    <property type="term" value="F:NAD binding"/>
    <property type="evidence" value="ECO:0007669"/>
    <property type="project" value="InterPro"/>
</dbReference>
<dbReference type="SUPFAM" id="SSF51735">
    <property type="entry name" value="NAD(P)-binding Rossmann-fold domains"/>
    <property type="match status" value="1"/>
</dbReference>
<comment type="similarity">
    <text evidence="2 8">Belongs to the UDP-glucose/GDP-mannose dehydrogenase family.</text>
</comment>
<dbReference type="EMBL" id="LR217705">
    <property type="protein sequence ID" value="VFP80329.1"/>
    <property type="molecule type" value="Genomic_DNA"/>
</dbReference>
<dbReference type="NCBIfam" id="TIGR03026">
    <property type="entry name" value="NDP-sugDHase"/>
    <property type="match status" value="1"/>
</dbReference>
<evidence type="ECO:0000256" key="2">
    <source>
        <dbReference type="ARBA" id="ARBA00006601"/>
    </source>
</evidence>
<evidence type="ECO:0000259" key="12">
    <source>
        <dbReference type="SMART" id="SM00984"/>
    </source>
</evidence>
<dbReference type="GO" id="GO:0006065">
    <property type="term" value="P:UDP-glucuronate biosynthetic process"/>
    <property type="evidence" value="ECO:0007669"/>
    <property type="project" value="UniProtKB-UniPathway"/>
</dbReference>
<feature type="active site" description="Nucleophile" evidence="9">
    <location>
        <position position="266"/>
    </location>
</feature>
<dbReference type="SUPFAM" id="SSF48179">
    <property type="entry name" value="6-phosphogluconate dehydrogenase C-terminal domain-like"/>
    <property type="match status" value="1"/>
</dbReference>
<dbReference type="Proteomes" id="UP000294338">
    <property type="component" value="Chromosome 1"/>
</dbReference>
<name>A0A451D3T5_9GAMM</name>
<evidence type="ECO:0000256" key="7">
    <source>
        <dbReference type="ARBA" id="ARBA00047473"/>
    </source>
</evidence>
<feature type="binding site" evidence="10">
    <location>
        <position position="210"/>
    </location>
    <ligand>
        <name>substrate</name>
    </ligand>
</feature>
<dbReference type="Gene3D" id="1.20.5.100">
    <property type="entry name" value="Cytochrome c1, transmembrane anchor, C-terminal"/>
    <property type="match status" value="1"/>
</dbReference>
<dbReference type="PANTHER" id="PTHR43750:SF3">
    <property type="entry name" value="UDP-GLUCOSE 6-DEHYDROGENASE TUAD"/>
    <property type="match status" value="1"/>
</dbReference>
<evidence type="ECO:0000256" key="8">
    <source>
        <dbReference type="PIRNR" id="PIRNR000124"/>
    </source>
</evidence>
<evidence type="ECO:0000256" key="3">
    <source>
        <dbReference type="ARBA" id="ARBA00012954"/>
    </source>
</evidence>
<dbReference type="SMART" id="SM00984">
    <property type="entry name" value="UDPG_MGDP_dh_C"/>
    <property type="match status" value="1"/>
</dbReference>
<feature type="binding site" evidence="10">
    <location>
        <position position="327"/>
    </location>
    <ligand>
        <name>substrate</name>
    </ligand>
</feature>
<evidence type="ECO:0000256" key="9">
    <source>
        <dbReference type="PIRSR" id="PIRSR500134-1"/>
    </source>
</evidence>
<dbReference type="UniPathway" id="UPA00038">
    <property type="reaction ID" value="UER00491"/>
</dbReference>
<dbReference type="InterPro" id="IPR014026">
    <property type="entry name" value="UDP-Glc/GDP-Man_DH_dimer"/>
</dbReference>
<dbReference type="SUPFAM" id="SSF52413">
    <property type="entry name" value="UDP-glucose/GDP-mannose dehydrogenase C-terminal domain"/>
    <property type="match status" value="1"/>
</dbReference>
<keyword evidence="6 8" id="KW-0520">NAD</keyword>
<evidence type="ECO:0000256" key="1">
    <source>
        <dbReference type="ARBA" id="ARBA00004701"/>
    </source>
</evidence>
<dbReference type="Pfam" id="PF03720">
    <property type="entry name" value="UDPG_MGDP_dh_C"/>
    <property type="match status" value="1"/>
</dbReference>
<accession>A0A451D3T5</accession>
<feature type="binding site" evidence="10">
    <location>
        <begin position="155"/>
        <end position="158"/>
    </location>
    <ligand>
        <name>substrate</name>
    </ligand>
</feature>
<feature type="binding site" evidence="11">
    <location>
        <position position="30"/>
    </location>
    <ligand>
        <name>NAD(+)</name>
        <dbReference type="ChEBI" id="CHEBI:57540"/>
    </ligand>
</feature>
<evidence type="ECO:0000256" key="11">
    <source>
        <dbReference type="PIRSR" id="PIRSR500134-3"/>
    </source>
</evidence>
<feature type="binding site" evidence="11">
    <location>
        <position position="86"/>
    </location>
    <ligand>
        <name>NAD(+)</name>
        <dbReference type="ChEBI" id="CHEBI:57540"/>
    </ligand>
</feature>
<dbReference type="AlphaFoldDB" id="A0A451D3T5"/>
<feature type="domain" description="UDP-glucose/GDP-mannose dehydrogenase C-terminal" evidence="12">
    <location>
        <begin position="320"/>
        <end position="424"/>
    </location>
</feature>
<dbReference type="Pfam" id="PF03721">
    <property type="entry name" value="UDPG_MGDP_dh_N"/>
    <property type="match status" value="1"/>
</dbReference>
<evidence type="ECO:0000256" key="5">
    <source>
        <dbReference type="ARBA" id="ARBA00023002"/>
    </source>
</evidence>
<evidence type="ECO:0000313" key="14">
    <source>
        <dbReference type="Proteomes" id="UP000294338"/>
    </source>
</evidence>
<dbReference type="PANTHER" id="PTHR43750">
    <property type="entry name" value="UDP-GLUCOSE 6-DEHYDROGENASE TUAD"/>
    <property type="match status" value="1"/>
</dbReference>
<dbReference type="InterPro" id="IPR036220">
    <property type="entry name" value="UDP-Glc/GDP-Man_DH_C_sf"/>
</dbReference>
<dbReference type="InterPro" id="IPR014027">
    <property type="entry name" value="UDP-Glc/GDP-Man_DH_C"/>
</dbReference>
<evidence type="ECO:0000256" key="6">
    <source>
        <dbReference type="ARBA" id="ARBA00023027"/>
    </source>
</evidence>
<organism evidence="13 14">
    <name type="scientific">Candidatus Erwinia haradaeae</name>
    <dbReference type="NCBI Taxonomy" id="1922217"/>
    <lineage>
        <taxon>Bacteria</taxon>
        <taxon>Pseudomonadati</taxon>
        <taxon>Pseudomonadota</taxon>
        <taxon>Gammaproteobacteria</taxon>
        <taxon>Enterobacterales</taxon>
        <taxon>Erwiniaceae</taxon>
        <taxon>Erwinia</taxon>
    </lineage>
</organism>
<gene>
    <name evidence="13" type="primary">ugd</name>
    <name evidence="13" type="ORF">ERCISPPS3390_201</name>
</gene>
<protein>
    <recommendedName>
        <fullName evidence="4 8">UDP-glucose 6-dehydrogenase</fullName>
        <ecNumber evidence="3 8">1.1.1.22</ecNumber>
    </recommendedName>
</protein>
<dbReference type="InterPro" id="IPR001732">
    <property type="entry name" value="UDP-Glc/GDP-Man_DH_N"/>
</dbReference>
<dbReference type="InterPro" id="IPR008927">
    <property type="entry name" value="6-PGluconate_DH-like_C_sf"/>
</dbReference>
<feature type="binding site" evidence="11">
    <location>
        <position position="269"/>
    </location>
    <ligand>
        <name>NAD(+)</name>
        <dbReference type="ChEBI" id="CHEBI:57540"/>
    </ligand>
</feature>
<comment type="pathway">
    <text evidence="1">Nucleotide-sugar biosynthesis; UDP-alpha-D-glucuronate biosynthesis; UDP-alpha-D-glucuronate from UDP-alpha-D-glucose: step 1/1.</text>
</comment>
<dbReference type="Pfam" id="PF00984">
    <property type="entry name" value="UDPG_MGDP_dh"/>
    <property type="match status" value="1"/>
</dbReference>
<dbReference type="InterPro" id="IPR036291">
    <property type="entry name" value="NAD(P)-bd_dom_sf"/>
</dbReference>
<proteinExistence type="inferred from homology"/>
<feature type="binding site" evidence="11">
    <location>
        <position position="121"/>
    </location>
    <ligand>
        <name>NAD(+)</name>
        <dbReference type="ChEBI" id="CHEBI:57540"/>
    </ligand>
</feature>
<dbReference type="RefSeq" id="WP_197095004.1">
    <property type="nucleotide sequence ID" value="NZ_LR217705.1"/>
</dbReference>
<feature type="binding site" evidence="11">
    <location>
        <position position="35"/>
    </location>
    <ligand>
        <name>NAD(+)</name>
        <dbReference type="ChEBI" id="CHEBI:57540"/>
    </ligand>
</feature>
<feature type="binding site" evidence="11">
    <location>
        <position position="334"/>
    </location>
    <ligand>
        <name>NAD(+)</name>
        <dbReference type="ChEBI" id="CHEBI:57540"/>
    </ligand>
</feature>
<reference evidence="13 14" key="1">
    <citation type="submission" date="2019-02" db="EMBL/GenBank/DDBJ databases">
        <authorList>
            <person name="Manzano-Marin A."/>
            <person name="Manzano-Marin A."/>
        </authorList>
    </citation>
    <scope>NUCLEOTIDE SEQUENCE [LARGE SCALE GENOMIC DNA]</scope>
    <source>
        <strain evidence="13 14">ErCisplendens/pseudotsugae</strain>
    </source>
</reference>
<dbReference type="PIRSF" id="PIRSF500134">
    <property type="entry name" value="UDPglc_DH_bac"/>
    <property type="match status" value="1"/>
</dbReference>
<dbReference type="Gene3D" id="3.40.50.720">
    <property type="entry name" value="NAD(P)-binding Rossmann-like Domain"/>
    <property type="match status" value="2"/>
</dbReference>
<dbReference type="EC" id="1.1.1.22" evidence="3 8"/>
<evidence type="ECO:0000313" key="13">
    <source>
        <dbReference type="EMBL" id="VFP80329.1"/>
    </source>
</evidence>
<feature type="binding site" evidence="10">
    <location>
        <begin position="255"/>
        <end position="259"/>
    </location>
    <ligand>
        <name>substrate</name>
    </ligand>
</feature>
<dbReference type="PIRSF" id="PIRSF000124">
    <property type="entry name" value="UDPglc_GDPman_dh"/>
    <property type="match status" value="1"/>
</dbReference>
<comment type="catalytic activity">
    <reaction evidence="7 8">
        <text>UDP-alpha-D-glucose + 2 NAD(+) + H2O = UDP-alpha-D-glucuronate + 2 NADH + 3 H(+)</text>
        <dbReference type="Rhea" id="RHEA:23596"/>
        <dbReference type="ChEBI" id="CHEBI:15377"/>
        <dbReference type="ChEBI" id="CHEBI:15378"/>
        <dbReference type="ChEBI" id="CHEBI:57540"/>
        <dbReference type="ChEBI" id="CHEBI:57945"/>
        <dbReference type="ChEBI" id="CHEBI:58052"/>
        <dbReference type="ChEBI" id="CHEBI:58885"/>
        <dbReference type="EC" id="1.1.1.22"/>
    </reaction>
</comment>
<feature type="binding site" evidence="10">
    <location>
        <position position="263"/>
    </location>
    <ligand>
        <name>substrate</name>
    </ligand>
</feature>
<dbReference type="GO" id="GO:0003979">
    <property type="term" value="F:UDP-glucose 6-dehydrogenase activity"/>
    <property type="evidence" value="ECO:0007669"/>
    <property type="project" value="UniProtKB-EC"/>
</dbReference>
<evidence type="ECO:0000256" key="4">
    <source>
        <dbReference type="ARBA" id="ARBA00015132"/>
    </source>
</evidence>